<comment type="similarity">
    <text evidence="1">Belongs to the arsA ATPase family.</text>
</comment>
<dbReference type="GO" id="GO:0005524">
    <property type="term" value="F:ATP binding"/>
    <property type="evidence" value="ECO:0007669"/>
    <property type="project" value="InterPro"/>
</dbReference>
<dbReference type="OMA" id="AMANWRR"/>
<dbReference type="AlphaFoldDB" id="A0A8T2RAN0"/>
<dbReference type="SUPFAM" id="SSF52540">
    <property type="entry name" value="P-loop containing nucleoside triphosphate hydrolases"/>
    <property type="match status" value="1"/>
</dbReference>
<dbReference type="EMBL" id="CM035433">
    <property type="protein sequence ID" value="KAH7293061.1"/>
    <property type="molecule type" value="Genomic_DNA"/>
</dbReference>
<dbReference type="InterPro" id="IPR025723">
    <property type="entry name" value="ArsA/GET3_ATPase-like"/>
</dbReference>
<dbReference type="PANTHER" id="PTHR10803">
    <property type="entry name" value="ARSENICAL PUMP-DRIVING ATPASE ARSENITE-TRANSLOCATING ATPASE"/>
    <property type="match status" value="1"/>
</dbReference>
<evidence type="ECO:0000313" key="5">
    <source>
        <dbReference type="Proteomes" id="UP000825935"/>
    </source>
</evidence>
<evidence type="ECO:0000256" key="2">
    <source>
        <dbReference type="ARBA" id="ARBA00022528"/>
    </source>
</evidence>
<dbReference type="EMBL" id="CM035433">
    <property type="protein sequence ID" value="KAH7293060.1"/>
    <property type="molecule type" value="Genomic_DNA"/>
</dbReference>
<reference evidence="4" key="1">
    <citation type="submission" date="2021-08" db="EMBL/GenBank/DDBJ databases">
        <title>WGS assembly of Ceratopteris richardii.</title>
        <authorList>
            <person name="Marchant D.B."/>
            <person name="Chen G."/>
            <person name="Jenkins J."/>
            <person name="Shu S."/>
            <person name="Leebens-Mack J."/>
            <person name="Grimwood J."/>
            <person name="Schmutz J."/>
            <person name="Soltis P."/>
            <person name="Soltis D."/>
            <person name="Chen Z.-H."/>
        </authorList>
    </citation>
    <scope>NUCLEOTIDE SEQUENCE</scope>
    <source>
        <strain evidence="4">Whitten #5841</strain>
        <tissue evidence="4">Leaf</tissue>
    </source>
</reference>
<proteinExistence type="inferred from homology"/>
<gene>
    <name evidence="4" type="ORF">KP509_28G010100</name>
</gene>
<keyword evidence="2" id="KW-0934">Plastid</keyword>
<protein>
    <recommendedName>
        <fullName evidence="3">ArsA/GET3 Anion-transporting ATPase-like domain-containing protein</fullName>
    </recommendedName>
</protein>
<organism evidence="4 5">
    <name type="scientific">Ceratopteris richardii</name>
    <name type="common">Triangle waterfern</name>
    <dbReference type="NCBI Taxonomy" id="49495"/>
    <lineage>
        <taxon>Eukaryota</taxon>
        <taxon>Viridiplantae</taxon>
        <taxon>Streptophyta</taxon>
        <taxon>Embryophyta</taxon>
        <taxon>Tracheophyta</taxon>
        <taxon>Polypodiopsida</taxon>
        <taxon>Polypodiidae</taxon>
        <taxon>Polypodiales</taxon>
        <taxon>Pteridineae</taxon>
        <taxon>Pteridaceae</taxon>
        <taxon>Parkerioideae</taxon>
        <taxon>Ceratopteris</taxon>
    </lineage>
</organism>
<name>A0A8T2RAN0_CERRI</name>
<evidence type="ECO:0000259" key="3">
    <source>
        <dbReference type="Pfam" id="PF02374"/>
    </source>
</evidence>
<comment type="caution">
    <text evidence="4">The sequence shown here is derived from an EMBL/GenBank/DDBJ whole genome shotgun (WGS) entry which is preliminary data.</text>
</comment>
<keyword evidence="2" id="KW-0150">Chloroplast</keyword>
<dbReference type="GO" id="GO:0043529">
    <property type="term" value="C:GET complex"/>
    <property type="evidence" value="ECO:0007669"/>
    <property type="project" value="TreeGrafter"/>
</dbReference>
<dbReference type="CDD" id="cd02035">
    <property type="entry name" value="ArsA"/>
    <property type="match status" value="1"/>
</dbReference>
<dbReference type="Pfam" id="PF02374">
    <property type="entry name" value="ArsA_ATPase"/>
    <property type="match status" value="1"/>
</dbReference>
<dbReference type="InterPro" id="IPR027417">
    <property type="entry name" value="P-loop_NTPase"/>
</dbReference>
<dbReference type="Proteomes" id="UP000825935">
    <property type="component" value="Chromosome 28"/>
</dbReference>
<dbReference type="GO" id="GO:0016887">
    <property type="term" value="F:ATP hydrolysis activity"/>
    <property type="evidence" value="ECO:0007669"/>
    <property type="project" value="InterPro"/>
</dbReference>
<evidence type="ECO:0000313" key="4">
    <source>
        <dbReference type="EMBL" id="KAH7293060.1"/>
    </source>
</evidence>
<feature type="domain" description="ArsA/GET3 Anion-transporting ATPase-like" evidence="3">
    <location>
        <begin position="26"/>
        <end position="167"/>
    </location>
</feature>
<dbReference type="Gene3D" id="3.40.50.300">
    <property type="entry name" value="P-loop containing nucleotide triphosphate hydrolases"/>
    <property type="match status" value="1"/>
</dbReference>
<evidence type="ECO:0000256" key="1">
    <source>
        <dbReference type="ARBA" id="ARBA00011040"/>
    </source>
</evidence>
<accession>A0A8T2RAN0</accession>
<dbReference type="GO" id="GO:0071816">
    <property type="term" value="P:tail-anchored membrane protein insertion into ER membrane"/>
    <property type="evidence" value="ECO:0007669"/>
    <property type="project" value="TreeGrafter"/>
</dbReference>
<dbReference type="PANTHER" id="PTHR10803:SF3">
    <property type="entry name" value="ATPASE GET3"/>
    <property type="match status" value="1"/>
</dbReference>
<keyword evidence="5" id="KW-1185">Reference proteome</keyword>
<dbReference type="InterPro" id="IPR016300">
    <property type="entry name" value="ATPase_ArsA/GET3"/>
</dbReference>
<sequence>MYQGEDATEQQPEASIRNVVEQEQLKWIFVGDKGGVGTMTCSSMLAILLPQVRPSVLIISTDPAHNLSDTFQQKFTKSPTLVQGFSNVFAMEVDPNVESEDFENVEGGGIISELVNAIPGIEEAMRFAEMLKLVQTMDYSVLAFDAPTGHTLRLLQFSSTLQKGLGK</sequence>
<dbReference type="OrthoDB" id="1770at2759"/>